<feature type="region of interest" description="Disordered" evidence="1">
    <location>
        <begin position="376"/>
        <end position="462"/>
    </location>
</feature>
<reference evidence="2 3" key="1">
    <citation type="submission" date="2016-10" db="EMBL/GenBank/DDBJ databases">
        <title>Genome sequence of the ascomycete fungus Penicillium subrubescens.</title>
        <authorList>
            <person name="De Vries R.P."/>
            <person name="Peng M."/>
            <person name="Dilokpimol A."/>
            <person name="Hilden K."/>
            <person name="Makela M.R."/>
            <person name="Grigoriev I."/>
            <person name="Riley R."/>
            <person name="Granchi Z."/>
        </authorList>
    </citation>
    <scope>NUCLEOTIDE SEQUENCE [LARGE SCALE GENOMIC DNA]</scope>
    <source>
        <strain evidence="2 3">CBS 132785</strain>
    </source>
</reference>
<dbReference type="AlphaFoldDB" id="A0A1Q5UFK4"/>
<feature type="compositionally biased region" description="Polar residues" evidence="1">
    <location>
        <begin position="294"/>
        <end position="303"/>
    </location>
</feature>
<comment type="caution">
    <text evidence="2">The sequence shown here is derived from an EMBL/GenBank/DDBJ whole genome shotgun (WGS) entry which is preliminary data.</text>
</comment>
<feature type="compositionally biased region" description="Low complexity" evidence="1">
    <location>
        <begin position="426"/>
        <end position="445"/>
    </location>
</feature>
<dbReference type="Proteomes" id="UP000186955">
    <property type="component" value="Unassembled WGS sequence"/>
</dbReference>
<sequence length="462" mass="52446">MQPSDLDFVTYHEDQEVRDIVNHPILQQAINLLDRYKALVDDKKSFVRHRNPDPYALHWSNFEANLREEFHRGPCLVVDENEENGPAPSLNWVDIIREAEESDLILQDDGAYHYNYRGRLVRLSEHERGYVIRLRNLLKPWPHPEDMKKENEAIGAVVEELGQYENALMAAIECKRNIARRLNERRDMISRYLELLSGPSEIPQPRGSPLVSRPLVSREISPVNSIVQDTRGDIEFAVSSDDSSSTDQSSDEDMEMQDAHHERPEEPSMDILPEVLPDTPQREETRETEVTLLNEPTLTSSPQLSMEELLASAAAFYESDEADSSSISRPVAQRRRRHPRIYSTEEETKNGYKFVKDQQASKATWDQITVEYNRAFGVDRTKQGLKSMVDRWKRKAGDKKPPSASRRGNWASRGSRSGRSWRKTLSSPGQGQSSAASSPRGAQGPRETIGSSNPGPSITSNA</sequence>
<feature type="region of interest" description="Disordered" evidence="1">
    <location>
        <begin position="318"/>
        <end position="350"/>
    </location>
</feature>
<feature type="compositionally biased region" description="Basic and acidic residues" evidence="1">
    <location>
        <begin position="257"/>
        <end position="266"/>
    </location>
</feature>
<evidence type="ECO:0000256" key="1">
    <source>
        <dbReference type="SAM" id="MobiDB-lite"/>
    </source>
</evidence>
<feature type="compositionally biased region" description="Low complexity" evidence="1">
    <location>
        <begin position="239"/>
        <end position="248"/>
    </location>
</feature>
<evidence type="ECO:0000313" key="3">
    <source>
        <dbReference type="Proteomes" id="UP000186955"/>
    </source>
</evidence>
<feature type="compositionally biased region" description="Polar residues" evidence="1">
    <location>
        <begin position="449"/>
        <end position="462"/>
    </location>
</feature>
<feature type="region of interest" description="Disordered" evidence="1">
    <location>
        <begin position="231"/>
        <end position="304"/>
    </location>
</feature>
<name>A0A1Q5UFK4_9EURO</name>
<gene>
    <name evidence="2" type="ORF">PENSUB_3277</name>
</gene>
<dbReference type="EMBL" id="MNBE01000293">
    <property type="protein sequence ID" value="OKP11255.1"/>
    <property type="molecule type" value="Genomic_DNA"/>
</dbReference>
<accession>A0A1Q5UFK4</accession>
<evidence type="ECO:0000313" key="2">
    <source>
        <dbReference type="EMBL" id="OKP11255.1"/>
    </source>
</evidence>
<feature type="compositionally biased region" description="Low complexity" evidence="1">
    <location>
        <begin position="403"/>
        <end position="418"/>
    </location>
</feature>
<dbReference type="OrthoDB" id="4362883at2759"/>
<keyword evidence="3" id="KW-1185">Reference proteome</keyword>
<feature type="compositionally biased region" description="Basic and acidic residues" evidence="1">
    <location>
        <begin position="280"/>
        <end position="289"/>
    </location>
</feature>
<proteinExistence type="predicted"/>
<protein>
    <recommendedName>
        <fullName evidence="4">Myb-like domain-containing protein</fullName>
    </recommendedName>
</protein>
<organism evidence="2 3">
    <name type="scientific">Penicillium subrubescens</name>
    <dbReference type="NCBI Taxonomy" id="1316194"/>
    <lineage>
        <taxon>Eukaryota</taxon>
        <taxon>Fungi</taxon>
        <taxon>Dikarya</taxon>
        <taxon>Ascomycota</taxon>
        <taxon>Pezizomycotina</taxon>
        <taxon>Eurotiomycetes</taxon>
        <taxon>Eurotiomycetidae</taxon>
        <taxon>Eurotiales</taxon>
        <taxon>Aspergillaceae</taxon>
        <taxon>Penicillium</taxon>
    </lineage>
</organism>
<evidence type="ECO:0008006" key="4">
    <source>
        <dbReference type="Google" id="ProtNLM"/>
    </source>
</evidence>